<protein>
    <submittedName>
        <fullName evidence="1">Uncharacterized protein</fullName>
    </submittedName>
</protein>
<reference evidence="1 2" key="1">
    <citation type="journal article" date="2015" name="Nature">
        <title>rRNA introns, odd ribosomes, and small enigmatic genomes across a large radiation of phyla.</title>
        <authorList>
            <person name="Brown C.T."/>
            <person name="Hug L.A."/>
            <person name="Thomas B.C."/>
            <person name="Sharon I."/>
            <person name="Castelle C.J."/>
            <person name="Singh A."/>
            <person name="Wilkins M.J."/>
            <person name="Williams K.H."/>
            <person name="Banfield J.F."/>
        </authorList>
    </citation>
    <scope>NUCLEOTIDE SEQUENCE [LARGE SCALE GENOMIC DNA]</scope>
</reference>
<name>A0A0G0T4R7_9BACT</name>
<dbReference type="AlphaFoldDB" id="A0A0G0T4R7"/>
<proteinExistence type="predicted"/>
<evidence type="ECO:0000313" key="2">
    <source>
        <dbReference type="Proteomes" id="UP000034881"/>
    </source>
</evidence>
<comment type="caution">
    <text evidence="1">The sequence shown here is derived from an EMBL/GenBank/DDBJ whole genome shotgun (WGS) entry which is preliminary data.</text>
</comment>
<gene>
    <name evidence="1" type="ORF">UT77_C0004G0069</name>
</gene>
<dbReference type="Proteomes" id="UP000034881">
    <property type="component" value="Unassembled WGS sequence"/>
</dbReference>
<organism evidence="1 2">
    <name type="scientific">Candidatus Daviesbacteria bacterium GW2011_GWC2_40_12</name>
    <dbReference type="NCBI Taxonomy" id="1618431"/>
    <lineage>
        <taxon>Bacteria</taxon>
        <taxon>Candidatus Daviesiibacteriota</taxon>
    </lineage>
</organism>
<dbReference type="EMBL" id="LBYB01000004">
    <property type="protein sequence ID" value="KKR42085.1"/>
    <property type="molecule type" value="Genomic_DNA"/>
</dbReference>
<evidence type="ECO:0000313" key="1">
    <source>
        <dbReference type="EMBL" id="KKR42085.1"/>
    </source>
</evidence>
<sequence>MEVGIQLSTEEAIEFKVAPKVDRRQQTYDLLKLVRKPLTEEKEVLRRSRGIVFLPVNERSYAQVVSENIGHFRSGELDYVLGYVVGKIQLINYKLPAAIEVGFNPEAMVWHGGNGSRAGQLEVIEEYSQSLQLELPDARAIMLPSTGYAQADIAFKKTTGRVLIEHYFARALDDLSNVHSASVGRCHRSERFHVSELNEWDPSMWVKTVPAVVFVRNK</sequence>
<accession>A0A0G0T4R7</accession>